<dbReference type="EMBL" id="BONI01000004">
    <property type="protein sequence ID" value="GIG03818.1"/>
    <property type="molecule type" value="Genomic_DNA"/>
</dbReference>
<gene>
    <name evidence="1" type="ORF">Cco03nite_05180</name>
</gene>
<comment type="caution">
    <text evidence="1">The sequence shown here is derived from an EMBL/GenBank/DDBJ whole genome shotgun (WGS) entry which is preliminary data.</text>
</comment>
<dbReference type="AlphaFoldDB" id="A0A8J3KJK5"/>
<evidence type="ECO:0000313" key="2">
    <source>
        <dbReference type="Proteomes" id="UP000630887"/>
    </source>
</evidence>
<dbReference type="Proteomes" id="UP000630887">
    <property type="component" value="Unassembled WGS sequence"/>
</dbReference>
<name>A0A8J3KJK5_9ACTN</name>
<proteinExistence type="predicted"/>
<organism evidence="1 2">
    <name type="scientific">Catellatospora coxensis</name>
    <dbReference type="NCBI Taxonomy" id="310354"/>
    <lineage>
        <taxon>Bacteria</taxon>
        <taxon>Bacillati</taxon>
        <taxon>Actinomycetota</taxon>
        <taxon>Actinomycetes</taxon>
        <taxon>Micromonosporales</taxon>
        <taxon>Micromonosporaceae</taxon>
        <taxon>Catellatospora</taxon>
    </lineage>
</organism>
<protein>
    <submittedName>
        <fullName evidence="1">Uncharacterized protein</fullName>
    </submittedName>
</protein>
<reference evidence="1 2" key="1">
    <citation type="submission" date="2021-01" db="EMBL/GenBank/DDBJ databases">
        <title>Whole genome shotgun sequence of Catellatospora coxensis NBRC 107359.</title>
        <authorList>
            <person name="Komaki H."/>
            <person name="Tamura T."/>
        </authorList>
    </citation>
    <scope>NUCLEOTIDE SEQUENCE [LARGE SCALE GENOMIC DNA]</scope>
    <source>
        <strain evidence="1 2">NBRC 107359</strain>
    </source>
</reference>
<evidence type="ECO:0000313" key="1">
    <source>
        <dbReference type="EMBL" id="GIG03818.1"/>
    </source>
</evidence>
<accession>A0A8J3KJK5</accession>
<sequence length="65" mass="6612">MRRIVLLVVLAWLVAGVMAGARRDYFTGGAADCDHVSTIAATILAGPFNYTGVDPTVSCQGAGGG</sequence>
<dbReference type="RefSeq" id="WP_203688295.1">
    <property type="nucleotide sequence ID" value="NZ_BAAALC010000093.1"/>
</dbReference>
<keyword evidence="2" id="KW-1185">Reference proteome</keyword>